<organism evidence="2">
    <name type="scientific">Triticum aestivum</name>
    <name type="common">Wheat</name>
    <dbReference type="NCBI Taxonomy" id="4565"/>
    <lineage>
        <taxon>Eukaryota</taxon>
        <taxon>Viridiplantae</taxon>
        <taxon>Streptophyta</taxon>
        <taxon>Embryophyta</taxon>
        <taxon>Tracheophyta</taxon>
        <taxon>Spermatophyta</taxon>
        <taxon>Magnoliopsida</taxon>
        <taxon>Liliopsida</taxon>
        <taxon>Poales</taxon>
        <taxon>Poaceae</taxon>
        <taxon>BOP clade</taxon>
        <taxon>Pooideae</taxon>
        <taxon>Triticodae</taxon>
        <taxon>Triticeae</taxon>
        <taxon>Triticinae</taxon>
        <taxon>Triticum</taxon>
    </lineage>
</organism>
<feature type="transmembrane region" description="Helical" evidence="1">
    <location>
        <begin position="27"/>
        <end position="48"/>
    </location>
</feature>
<dbReference type="STRING" id="4565.A0A3B6I6T0"/>
<dbReference type="Gramene" id="TraesCS4A03G1249800.1">
    <property type="protein sequence ID" value="TraesCS4A03G1249800.1.CDS1"/>
    <property type="gene ID" value="TraesCS4A03G1249800"/>
</dbReference>
<dbReference type="PANTHER" id="PTHR33115">
    <property type="entry name" value="ARM REPEAT SUPERFAMILY PROTEIN"/>
    <property type="match status" value="1"/>
</dbReference>
<dbReference type="Gramene" id="TraesCS4A02G497700.1">
    <property type="protein sequence ID" value="TraesCS4A02G497700.1.cds1"/>
    <property type="gene ID" value="TraesCS4A02G497700"/>
</dbReference>
<protein>
    <submittedName>
        <fullName evidence="2">Uncharacterized protein</fullName>
    </submittedName>
</protein>
<name>A0A3B6I6T0_WHEAT</name>
<dbReference type="OrthoDB" id="688512at2759"/>
<dbReference type="Gramene" id="TraesWEE_scaffold_055811_01G000100.1">
    <property type="protein sequence ID" value="TraesWEE_scaffold_055811_01G000100.1"/>
    <property type="gene ID" value="TraesWEE_scaffold_055811_01G000100"/>
</dbReference>
<keyword evidence="3" id="KW-1185">Reference proteome</keyword>
<evidence type="ECO:0000313" key="3">
    <source>
        <dbReference type="Proteomes" id="UP000019116"/>
    </source>
</evidence>
<evidence type="ECO:0000313" key="2">
    <source>
        <dbReference type="EnsemblPlants" id="TraesCS4A02G497700.1.cds1"/>
    </source>
</evidence>
<dbReference type="PANTHER" id="PTHR33115:SF80">
    <property type="entry name" value="DUF4220 DOMAIN-CONTAINING PROTEIN"/>
    <property type="match status" value="1"/>
</dbReference>
<reference evidence="2" key="2">
    <citation type="submission" date="2018-10" db="UniProtKB">
        <authorList>
            <consortium name="EnsemblPlants"/>
        </authorList>
    </citation>
    <scope>IDENTIFICATION</scope>
</reference>
<keyword evidence="1" id="KW-1133">Transmembrane helix</keyword>
<sequence>MAGLNSIDDSNWAEVKHINCYAMFMGYLWMAMRGLGLLVVTWTTVVLLGGFVSMLNKKDFWCLTVITLVQTAGLVDHAFFPINFYFNIF</sequence>
<dbReference type="OMA" id="NDYAMFM"/>
<dbReference type="Proteomes" id="UP000019116">
    <property type="component" value="Chromosome 4A"/>
</dbReference>
<proteinExistence type="predicted"/>
<keyword evidence="1" id="KW-0472">Membrane</keyword>
<evidence type="ECO:0000256" key="1">
    <source>
        <dbReference type="SAM" id="Phobius"/>
    </source>
</evidence>
<dbReference type="AlphaFoldDB" id="A0A3B6I6T0"/>
<feature type="transmembrane region" description="Helical" evidence="1">
    <location>
        <begin position="60"/>
        <end position="86"/>
    </location>
</feature>
<reference evidence="2" key="1">
    <citation type="submission" date="2018-08" db="EMBL/GenBank/DDBJ databases">
        <authorList>
            <person name="Rossello M."/>
        </authorList>
    </citation>
    <scope>NUCLEOTIDE SEQUENCE [LARGE SCALE GENOMIC DNA]</scope>
    <source>
        <strain evidence="2">cv. Chinese Spring</strain>
    </source>
</reference>
<accession>A0A3B6I6T0</accession>
<dbReference type="EnsemblPlants" id="TraesCS4A02G497700.1">
    <property type="protein sequence ID" value="TraesCS4A02G497700.1.cds1"/>
    <property type="gene ID" value="TraesCS4A02G497700"/>
</dbReference>
<dbReference type="Gramene" id="TraesARI4A03G02258770.1">
    <property type="protein sequence ID" value="TraesARI4A03G02258770.1.CDS1"/>
    <property type="gene ID" value="TraesARI4A03G02258770"/>
</dbReference>
<dbReference type="PaxDb" id="4565-Traes_4AL_2852A5F72.2"/>
<dbReference type="Gramene" id="TraesRN4A0101273400.1">
    <property type="protein sequence ID" value="TraesRN4A0101273400.1"/>
    <property type="gene ID" value="TraesRN4A0101273400"/>
</dbReference>
<keyword evidence="1" id="KW-0812">Transmembrane</keyword>